<evidence type="ECO:0000256" key="2">
    <source>
        <dbReference type="ARBA" id="ARBA00022705"/>
    </source>
</evidence>
<protein>
    <recommendedName>
        <fullName evidence="6">Sister chromatid cohesion protein DCC1</fullName>
    </recommendedName>
</protein>
<dbReference type="GO" id="GO:0034088">
    <property type="term" value="P:maintenance of mitotic sister chromatid cohesion"/>
    <property type="evidence" value="ECO:0007669"/>
    <property type="project" value="TreeGrafter"/>
</dbReference>
<comment type="similarity">
    <text evidence="1">Belongs to the DCC1 family.</text>
</comment>
<feature type="region of interest" description="Disordered" evidence="3">
    <location>
        <begin position="1"/>
        <end position="34"/>
    </location>
</feature>
<dbReference type="Pfam" id="PF09724">
    <property type="entry name" value="Dcc1"/>
    <property type="match status" value="1"/>
</dbReference>
<evidence type="ECO:0008006" key="6">
    <source>
        <dbReference type="Google" id="ProtNLM"/>
    </source>
</evidence>
<reference evidence="4" key="3">
    <citation type="journal article" date="2017" name="Nature">
        <title>Genome sequence of the progenitor of the wheat D genome Aegilops tauschii.</title>
        <authorList>
            <person name="Luo M.C."/>
            <person name="Gu Y.Q."/>
            <person name="Puiu D."/>
            <person name="Wang H."/>
            <person name="Twardziok S.O."/>
            <person name="Deal K.R."/>
            <person name="Huo N."/>
            <person name="Zhu T."/>
            <person name="Wang L."/>
            <person name="Wang Y."/>
            <person name="McGuire P.E."/>
            <person name="Liu S."/>
            <person name="Long H."/>
            <person name="Ramasamy R.K."/>
            <person name="Rodriguez J.C."/>
            <person name="Van S.L."/>
            <person name="Yuan L."/>
            <person name="Wang Z."/>
            <person name="Xia Z."/>
            <person name="Xiao L."/>
            <person name="Anderson O.D."/>
            <person name="Ouyang S."/>
            <person name="Liang Y."/>
            <person name="Zimin A.V."/>
            <person name="Pertea G."/>
            <person name="Qi P."/>
            <person name="Bennetzen J.L."/>
            <person name="Dai X."/>
            <person name="Dawson M.W."/>
            <person name="Muller H.G."/>
            <person name="Kugler K."/>
            <person name="Rivarola-Duarte L."/>
            <person name="Spannagl M."/>
            <person name="Mayer K.F.X."/>
            <person name="Lu F.H."/>
            <person name="Bevan M.W."/>
            <person name="Leroy P."/>
            <person name="Li P."/>
            <person name="You F.M."/>
            <person name="Sun Q."/>
            <person name="Liu Z."/>
            <person name="Lyons E."/>
            <person name="Wicker T."/>
            <person name="Salzberg S.L."/>
            <person name="Devos K.M."/>
            <person name="Dvorak J."/>
        </authorList>
    </citation>
    <scope>NUCLEOTIDE SEQUENCE [LARGE SCALE GENOMIC DNA]</scope>
    <source>
        <strain evidence="4">cv. AL8/78</strain>
    </source>
</reference>
<keyword evidence="5" id="KW-1185">Reference proteome</keyword>
<dbReference type="AlphaFoldDB" id="A0A453MGN5"/>
<dbReference type="PANTHER" id="PTHR13395">
    <property type="entry name" value="SISTER CHROMATID COHESION PROTEIN DCC1-RELATED"/>
    <property type="match status" value="1"/>
</dbReference>
<dbReference type="GO" id="GO:0006260">
    <property type="term" value="P:DNA replication"/>
    <property type="evidence" value="ECO:0007669"/>
    <property type="project" value="UniProtKB-KW"/>
</dbReference>
<sequence>ARKKEERPSSAASRIRSMDAAMEDAAAPGSEWDRGSGGAEAVLGLAGAGASLSVCYHEAFGPHADLILLEAGDDLLPDLLQGRVTVRGRPEEEAVLCTPSATYAMKFVGTSNSMFLIPPGEAVAASLRPDHTNEDATVASAAAASIIKVAPGSIELVRTAPRLDKLRSLLRERPYVLDEDLGDGSEDKQGLYTWQDLCVLVQSSDSELLEGLNSLSAVEIDGFWRTVDVGSVNTVLDMILHNSVLHDWLLNALPENAVLSVMEADGFTHKIVAHCLSRFGTKVEQEAGSCWKLDERLVCLQFARRALAAGKMKLNNFMDKWERSIPSGMRADLQMLEGEVLYERLGAETWVHAFSVADLPLTPAERFAALFRERPRWEWKDLQPFIRDLRVPGASSEGLLIKYARRTQPSADSDPIFTAR</sequence>
<evidence type="ECO:0000256" key="3">
    <source>
        <dbReference type="SAM" id="MobiDB-lite"/>
    </source>
</evidence>
<dbReference type="EnsemblPlants" id="AET5Gv21176900.3">
    <property type="protein sequence ID" value="AET5Gv21176900.3"/>
    <property type="gene ID" value="AET5Gv21176900"/>
</dbReference>
<proteinExistence type="inferred from homology"/>
<dbReference type="InterPro" id="IPR019128">
    <property type="entry name" value="Dcc1"/>
</dbReference>
<dbReference type="GO" id="GO:0031390">
    <property type="term" value="C:Ctf18 RFC-like complex"/>
    <property type="evidence" value="ECO:0007669"/>
    <property type="project" value="InterPro"/>
</dbReference>
<organism evidence="4 5">
    <name type="scientific">Aegilops tauschii subsp. strangulata</name>
    <name type="common">Goatgrass</name>
    <dbReference type="NCBI Taxonomy" id="200361"/>
    <lineage>
        <taxon>Eukaryota</taxon>
        <taxon>Viridiplantae</taxon>
        <taxon>Streptophyta</taxon>
        <taxon>Embryophyta</taxon>
        <taxon>Tracheophyta</taxon>
        <taxon>Spermatophyta</taxon>
        <taxon>Magnoliopsida</taxon>
        <taxon>Liliopsida</taxon>
        <taxon>Poales</taxon>
        <taxon>Poaceae</taxon>
        <taxon>BOP clade</taxon>
        <taxon>Pooideae</taxon>
        <taxon>Triticodae</taxon>
        <taxon>Triticeae</taxon>
        <taxon>Triticinae</taxon>
        <taxon>Aegilops</taxon>
    </lineage>
</organism>
<accession>A0A453MGN5</accession>
<dbReference type="Gramene" id="AET5Gv21176900.3">
    <property type="protein sequence ID" value="AET5Gv21176900.3"/>
    <property type="gene ID" value="AET5Gv21176900"/>
</dbReference>
<reference evidence="4" key="4">
    <citation type="submission" date="2019-03" db="UniProtKB">
        <authorList>
            <consortium name="EnsemblPlants"/>
        </authorList>
    </citation>
    <scope>IDENTIFICATION</scope>
</reference>
<keyword evidence="2" id="KW-0235">DNA replication</keyword>
<evidence type="ECO:0000256" key="1">
    <source>
        <dbReference type="ARBA" id="ARBA00007017"/>
    </source>
</evidence>
<dbReference type="GO" id="GO:0000775">
    <property type="term" value="C:chromosome, centromeric region"/>
    <property type="evidence" value="ECO:0007669"/>
    <property type="project" value="TreeGrafter"/>
</dbReference>
<reference evidence="4" key="5">
    <citation type="journal article" date="2021" name="G3 (Bethesda)">
        <title>Aegilops tauschii genome assembly Aet v5.0 features greater sequence contiguity and improved annotation.</title>
        <authorList>
            <person name="Wang L."/>
            <person name="Zhu T."/>
            <person name="Rodriguez J.C."/>
            <person name="Deal K.R."/>
            <person name="Dubcovsky J."/>
            <person name="McGuire P.E."/>
            <person name="Lux T."/>
            <person name="Spannagl M."/>
            <person name="Mayer K.F.X."/>
            <person name="Baldrich P."/>
            <person name="Meyers B.C."/>
            <person name="Huo N."/>
            <person name="Gu Y.Q."/>
            <person name="Zhou H."/>
            <person name="Devos K.M."/>
            <person name="Bennetzen J.L."/>
            <person name="Unver T."/>
            <person name="Budak H."/>
            <person name="Gulick P.J."/>
            <person name="Galiba G."/>
            <person name="Kalapos B."/>
            <person name="Nelson D.R."/>
            <person name="Li P."/>
            <person name="You F.M."/>
            <person name="Luo M.C."/>
            <person name="Dvorak J."/>
        </authorList>
    </citation>
    <scope>NUCLEOTIDE SEQUENCE [LARGE SCALE GENOMIC DNA]</scope>
    <source>
        <strain evidence="4">cv. AL8/78</strain>
    </source>
</reference>
<name>A0A453MGN5_AEGTS</name>
<dbReference type="PANTHER" id="PTHR13395:SF6">
    <property type="entry name" value="SISTER CHROMATID COHESION PROTEIN DCC1"/>
    <property type="match status" value="1"/>
</dbReference>
<evidence type="ECO:0000313" key="4">
    <source>
        <dbReference type="EnsemblPlants" id="AET5Gv21176900.3"/>
    </source>
</evidence>
<dbReference type="STRING" id="200361.A0A453MGN5"/>
<evidence type="ECO:0000313" key="5">
    <source>
        <dbReference type="Proteomes" id="UP000015105"/>
    </source>
</evidence>
<dbReference type="Proteomes" id="UP000015105">
    <property type="component" value="Chromosome 5D"/>
</dbReference>
<reference evidence="5" key="2">
    <citation type="journal article" date="2017" name="Nat. Plants">
        <title>The Aegilops tauschii genome reveals multiple impacts of transposons.</title>
        <authorList>
            <person name="Zhao G."/>
            <person name="Zou C."/>
            <person name="Li K."/>
            <person name="Wang K."/>
            <person name="Li T."/>
            <person name="Gao L."/>
            <person name="Zhang X."/>
            <person name="Wang H."/>
            <person name="Yang Z."/>
            <person name="Liu X."/>
            <person name="Jiang W."/>
            <person name="Mao L."/>
            <person name="Kong X."/>
            <person name="Jiao Y."/>
            <person name="Jia J."/>
        </authorList>
    </citation>
    <scope>NUCLEOTIDE SEQUENCE [LARGE SCALE GENOMIC DNA]</scope>
    <source>
        <strain evidence="5">cv. AL8/78</strain>
    </source>
</reference>
<dbReference type="GO" id="GO:0000785">
    <property type="term" value="C:chromatin"/>
    <property type="evidence" value="ECO:0007669"/>
    <property type="project" value="TreeGrafter"/>
</dbReference>
<reference evidence="5" key="1">
    <citation type="journal article" date="2014" name="Science">
        <title>Ancient hybridizations among the ancestral genomes of bread wheat.</title>
        <authorList>
            <consortium name="International Wheat Genome Sequencing Consortium,"/>
            <person name="Marcussen T."/>
            <person name="Sandve S.R."/>
            <person name="Heier L."/>
            <person name="Spannagl M."/>
            <person name="Pfeifer M."/>
            <person name="Jakobsen K.S."/>
            <person name="Wulff B.B."/>
            <person name="Steuernagel B."/>
            <person name="Mayer K.F."/>
            <person name="Olsen O.A."/>
        </authorList>
    </citation>
    <scope>NUCLEOTIDE SEQUENCE [LARGE SCALE GENOMIC DNA]</scope>
    <source>
        <strain evidence="5">cv. AL8/78</strain>
    </source>
</reference>